<dbReference type="EMBL" id="LT598465">
    <property type="protein sequence ID" value="SCU90972.1"/>
    <property type="molecule type" value="Genomic_DNA"/>
</dbReference>
<dbReference type="AlphaFoldDB" id="A0A1G4JK82"/>
<dbReference type="InterPro" id="IPR039742">
    <property type="entry name" value="Shq1"/>
</dbReference>
<dbReference type="PANTHER" id="PTHR12967:SF0">
    <property type="entry name" value="PROTEIN SHQ1 HOMOLOG"/>
    <property type="match status" value="1"/>
</dbReference>
<evidence type="ECO:0000313" key="4">
    <source>
        <dbReference type="Proteomes" id="UP000191024"/>
    </source>
</evidence>
<dbReference type="Pfam" id="PF04925">
    <property type="entry name" value="SHQ1"/>
    <property type="match status" value="1"/>
</dbReference>
<accession>A0A1G4JK82</accession>
<evidence type="ECO:0000256" key="1">
    <source>
        <dbReference type="ARBA" id="ARBA00005607"/>
    </source>
</evidence>
<reference evidence="3 4" key="1">
    <citation type="submission" date="2016-03" db="EMBL/GenBank/DDBJ databases">
        <authorList>
            <person name="Devillers H."/>
        </authorList>
    </citation>
    <scope>NUCLEOTIDE SEQUENCE [LARGE SCALE GENOMIC DNA]</scope>
    <source>
        <strain evidence="3">CBS 11717</strain>
    </source>
</reference>
<dbReference type="GO" id="GO:0051082">
    <property type="term" value="F:unfolded protein binding"/>
    <property type="evidence" value="ECO:0007669"/>
    <property type="project" value="TreeGrafter"/>
</dbReference>
<dbReference type="GO" id="GO:0005737">
    <property type="term" value="C:cytoplasm"/>
    <property type="evidence" value="ECO:0007669"/>
    <property type="project" value="TreeGrafter"/>
</dbReference>
<dbReference type="Gene3D" id="2.60.40.790">
    <property type="match status" value="1"/>
</dbReference>
<name>A0A1G4JK82_9SACH</name>
<gene>
    <name evidence="3" type="ORF">LAMI_0E04258G</name>
</gene>
<comment type="similarity">
    <text evidence="1">Belongs to the SHQ1 family.</text>
</comment>
<sequence>MITPQFKVIQDDEFIQISISISSIRFKPDGLEIVVDENLFIFHLAPYYLRLRFSHKLVDDERCKAEYKAKEEIILVRIAKETPGEQFEDLDLTTKLLARQNVLDTGATGETQKTKGPLIQEVDDSRDASGENLRETGEKYNWEIRQETPQDASGLLVSKYGFDDQYSGIIGVSIANGNDINELSDPESTSPEDRVCERLAKENEKFDPEYYISEYMTAKYGEQEELQINGIKELLSFIPPQVKKFLKWYKQTENKNDVMPVDFNETQQQQMANNIPKRQYLVTDGKTLYLTLVSLLFAYVFEQIENEGSHTTESAWTIGKLTPQIAFLDHNILRKEDIQIASVLRAIVVTGIRRSLSYTLHRNYDLSLKAWNYVYYLLRGGKRLVIQCLLDIHEVFRFHDVYYVYNRILIGDLCSWFISNGSENVIRSLAAELKKEVDSMTKDRIDFDCFTGIDEVNGIIERENMTLAEMEQLAESEYLRQDQPAI</sequence>
<feature type="domain" description="CS" evidence="2">
    <location>
        <begin position="1"/>
        <end position="91"/>
    </location>
</feature>
<dbReference type="Proteomes" id="UP000191024">
    <property type="component" value="Chromosome E"/>
</dbReference>
<dbReference type="FunFam" id="2.60.40.790:FF:000064">
    <property type="entry name" value="Protein SHQ1"/>
    <property type="match status" value="1"/>
</dbReference>
<protein>
    <submittedName>
        <fullName evidence="3">LAMI_0E04258g1_1</fullName>
    </submittedName>
</protein>
<dbReference type="GO" id="GO:0000493">
    <property type="term" value="P:box H/ACA snoRNP assembly"/>
    <property type="evidence" value="ECO:0007669"/>
    <property type="project" value="InterPro"/>
</dbReference>
<dbReference type="InterPro" id="IPR007052">
    <property type="entry name" value="CS_dom"/>
</dbReference>
<dbReference type="InterPro" id="IPR008978">
    <property type="entry name" value="HSP20-like_chaperone"/>
</dbReference>
<dbReference type="Pfam" id="PF21413">
    <property type="entry name" value="SHQ1-like_CS"/>
    <property type="match status" value="1"/>
</dbReference>
<proteinExistence type="inferred from homology"/>
<evidence type="ECO:0000259" key="2">
    <source>
        <dbReference type="PROSITE" id="PS51203"/>
    </source>
</evidence>
<dbReference type="STRING" id="1230905.A0A1G4JK82"/>
<dbReference type="PROSITE" id="PS51203">
    <property type="entry name" value="CS"/>
    <property type="match status" value="1"/>
</dbReference>
<evidence type="ECO:0000313" key="3">
    <source>
        <dbReference type="EMBL" id="SCU90972.1"/>
    </source>
</evidence>
<dbReference type="PANTHER" id="PTHR12967">
    <property type="entry name" value="PROTEIN SHQ1 HOMOLOG"/>
    <property type="match status" value="1"/>
</dbReference>
<dbReference type="InterPro" id="IPR048696">
    <property type="entry name" value="SHQ1-like_CS"/>
</dbReference>
<keyword evidence="4" id="KW-1185">Reference proteome</keyword>
<dbReference type="InterPro" id="IPR007009">
    <property type="entry name" value="Shq1_C"/>
</dbReference>
<dbReference type="OrthoDB" id="73639at2759"/>
<organism evidence="3 4">
    <name type="scientific">Lachancea mirantina</name>
    <dbReference type="NCBI Taxonomy" id="1230905"/>
    <lineage>
        <taxon>Eukaryota</taxon>
        <taxon>Fungi</taxon>
        <taxon>Dikarya</taxon>
        <taxon>Ascomycota</taxon>
        <taxon>Saccharomycotina</taxon>
        <taxon>Saccharomycetes</taxon>
        <taxon>Saccharomycetales</taxon>
        <taxon>Saccharomycetaceae</taxon>
        <taxon>Lachancea</taxon>
    </lineage>
</organism>
<dbReference type="GO" id="GO:0005654">
    <property type="term" value="C:nucleoplasm"/>
    <property type="evidence" value="ECO:0007669"/>
    <property type="project" value="TreeGrafter"/>
</dbReference>